<keyword evidence="1" id="KW-0472">Membrane</keyword>
<dbReference type="Gene3D" id="1.20.144.10">
    <property type="entry name" value="Phosphatidic acid phosphatase type 2/haloperoxidase"/>
    <property type="match status" value="1"/>
</dbReference>
<keyword evidence="1" id="KW-1133">Transmembrane helix</keyword>
<feature type="transmembrane region" description="Helical" evidence="1">
    <location>
        <begin position="184"/>
        <end position="202"/>
    </location>
</feature>
<sequence>MSLPLNSLPHREPMSPSWKRWLLVSVVAIVLAHLLDPIAWQWRMATVYEKDWGRLLRVMGFLPTWGLLGLAWWLQQDQPAARRHGAALLVLAPSAGGIVAEVLKLLVRRLRPDADTFGYVFRSFAEGPLSNRGMGMPSSHVLVAFAGAFALARLFPRAQWVFYTLAAGCAVTRILAHAHYLSDTVVAACVAWGVVALIDGWLTRPRPEASA</sequence>
<dbReference type="OMA" id="ILECYCC"/>
<dbReference type="Proteomes" id="UP000264071">
    <property type="component" value="Unassembled WGS sequence"/>
</dbReference>
<reference evidence="3 4" key="1">
    <citation type="journal article" date="2018" name="Nat. Biotechnol.">
        <title>A standardized bacterial taxonomy based on genome phylogeny substantially revises the tree of life.</title>
        <authorList>
            <person name="Parks D.H."/>
            <person name="Chuvochina M."/>
            <person name="Waite D.W."/>
            <person name="Rinke C."/>
            <person name="Skarshewski A."/>
            <person name="Chaumeil P.A."/>
            <person name="Hugenholtz P."/>
        </authorList>
    </citation>
    <scope>NUCLEOTIDE SEQUENCE [LARGE SCALE GENOMIC DNA]</scope>
    <source>
        <strain evidence="3">UBA8844</strain>
    </source>
</reference>
<comment type="caution">
    <text evidence="3">The sequence shown here is derived from an EMBL/GenBank/DDBJ whole genome shotgun (WGS) entry which is preliminary data.</text>
</comment>
<dbReference type="InterPro" id="IPR000326">
    <property type="entry name" value="PAP2/HPO"/>
</dbReference>
<feature type="transmembrane region" description="Helical" evidence="1">
    <location>
        <begin position="54"/>
        <end position="74"/>
    </location>
</feature>
<accession>A0A3D4VBJ6</accession>
<dbReference type="AlphaFoldDB" id="A0A3D4VBJ6"/>
<gene>
    <name evidence="3" type="ORF">DGD08_12985</name>
</gene>
<feature type="transmembrane region" description="Helical" evidence="1">
    <location>
        <begin position="21"/>
        <end position="42"/>
    </location>
</feature>
<name>A0A3D4VBJ6_9BACT</name>
<dbReference type="SUPFAM" id="SSF48317">
    <property type="entry name" value="Acid phosphatase/Vanadium-dependent haloperoxidase"/>
    <property type="match status" value="1"/>
</dbReference>
<proteinExistence type="predicted"/>
<evidence type="ECO:0000256" key="1">
    <source>
        <dbReference type="SAM" id="Phobius"/>
    </source>
</evidence>
<evidence type="ECO:0000313" key="3">
    <source>
        <dbReference type="EMBL" id="HCT58112.1"/>
    </source>
</evidence>
<feature type="transmembrane region" description="Helical" evidence="1">
    <location>
        <begin position="86"/>
        <end position="107"/>
    </location>
</feature>
<feature type="domain" description="Phosphatidic acid phosphatase type 2/haloperoxidase" evidence="2">
    <location>
        <begin position="86"/>
        <end position="199"/>
    </location>
</feature>
<dbReference type="Pfam" id="PF01569">
    <property type="entry name" value="PAP2"/>
    <property type="match status" value="1"/>
</dbReference>
<evidence type="ECO:0000259" key="2">
    <source>
        <dbReference type="SMART" id="SM00014"/>
    </source>
</evidence>
<keyword evidence="1" id="KW-0812">Transmembrane</keyword>
<evidence type="ECO:0000313" key="4">
    <source>
        <dbReference type="Proteomes" id="UP000264071"/>
    </source>
</evidence>
<dbReference type="SMART" id="SM00014">
    <property type="entry name" value="acidPPc"/>
    <property type="match status" value="1"/>
</dbReference>
<dbReference type="EMBL" id="DPIY01000010">
    <property type="protein sequence ID" value="HCT58112.1"/>
    <property type="molecule type" value="Genomic_DNA"/>
</dbReference>
<organism evidence="3 4">
    <name type="scientific">Gemmatimonas aurantiaca</name>
    <dbReference type="NCBI Taxonomy" id="173480"/>
    <lineage>
        <taxon>Bacteria</taxon>
        <taxon>Pseudomonadati</taxon>
        <taxon>Gemmatimonadota</taxon>
        <taxon>Gemmatimonadia</taxon>
        <taxon>Gemmatimonadales</taxon>
        <taxon>Gemmatimonadaceae</taxon>
        <taxon>Gemmatimonas</taxon>
    </lineage>
</organism>
<protein>
    <submittedName>
        <fullName evidence="3">Phosphatase PAP2 family protein</fullName>
    </submittedName>
</protein>
<dbReference type="InterPro" id="IPR036938">
    <property type="entry name" value="PAP2/HPO_sf"/>
</dbReference>
<feature type="transmembrane region" description="Helical" evidence="1">
    <location>
        <begin position="138"/>
        <end position="155"/>
    </location>
</feature>